<keyword evidence="2" id="KW-0067">ATP-binding</keyword>
<dbReference type="SUPFAM" id="SSF48403">
    <property type="entry name" value="Ankyrin repeat"/>
    <property type="match status" value="1"/>
</dbReference>
<dbReference type="Ensembl" id="ENSMCST00000008882.1">
    <property type="protein sequence ID" value="ENSMCSP00000008665.1"/>
    <property type="gene ID" value="ENSMCSG00000005409.1"/>
</dbReference>
<dbReference type="Pfam" id="PF00023">
    <property type="entry name" value="Ank"/>
    <property type="match status" value="2"/>
</dbReference>
<dbReference type="OrthoDB" id="47330at2759"/>
<reference evidence="6" key="2">
    <citation type="submission" date="2025-09" db="UniProtKB">
        <authorList>
            <consortium name="Ensembl"/>
        </authorList>
    </citation>
    <scope>IDENTIFICATION</scope>
</reference>
<dbReference type="Gene3D" id="1.10.8.60">
    <property type="match status" value="1"/>
</dbReference>
<dbReference type="PRINTS" id="PR00300">
    <property type="entry name" value="CLPPROTEASEA"/>
</dbReference>
<feature type="repeat" description="ANK" evidence="3">
    <location>
        <begin position="60"/>
        <end position="92"/>
    </location>
</feature>
<keyword evidence="3" id="KW-0040">ANK repeat</keyword>
<dbReference type="FunFam" id="1.10.8.60:FF:000040">
    <property type="entry name" value="caseinolytic peptidase B protein homolog isoform X1"/>
    <property type="match status" value="1"/>
</dbReference>
<dbReference type="Proteomes" id="UP000694560">
    <property type="component" value="Unplaced"/>
</dbReference>
<dbReference type="GO" id="GO:0005524">
    <property type="term" value="F:ATP binding"/>
    <property type="evidence" value="ECO:0007669"/>
    <property type="project" value="UniProtKB-KW"/>
</dbReference>
<dbReference type="InterPro" id="IPR019489">
    <property type="entry name" value="Clp_ATPase_C"/>
</dbReference>
<evidence type="ECO:0000256" key="1">
    <source>
        <dbReference type="ARBA" id="ARBA00022741"/>
    </source>
</evidence>
<dbReference type="GO" id="GO:0016887">
    <property type="term" value="F:ATP hydrolysis activity"/>
    <property type="evidence" value="ECO:0007669"/>
    <property type="project" value="InterPro"/>
</dbReference>
<evidence type="ECO:0000259" key="5">
    <source>
        <dbReference type="SMART" id="SM01086"/>
    </source>
</evidence>
<evidence type="ECO:0000313" key="7">
    <source>
        <dbReference type="Proteomes" id="UP000694560"/>
    </source>
</evidence>
<accession>A0A8C5TM14</accession>
<name>A0A8C5TM14_9PASS</name>
<feature type="domain" description="AAA+ ATPase" evidence="4">
    <location>
        <begin position="258"/>
        <end position="398"/>
    </location>
</feature>
<sequence>PWKHPRPAWIGLGATWSNGRYPCQCSRMLGLLSLYLLLDHISPLSRLLQEGTDVNARHKLGWTALMVAAISRNSSVVKALLTANADPNLGDDFSSVYEIAKEKGLHSLEGKMFCVYGRWEELNFHSLSPAVLVTREDDFNNRLNIRANFKGCTALHYAVLADDYLTVKLLLDAGANPLQKNEMGHTPLDYAREGEVMNLLRASEAKFQEEQRRREVEERRRFPLEQRLKEHIIGQESAIATVGAAIRRKENGWYDEEHPLVFLFLGSSGIGKTELAKQTAKYIHKDVKKGFIRLDMSEFQERHEVAKFIGSPPGYVGHEEGGQLTKKLRQCPNAVVLFDEVDKAHPDVLTIMLQLFDEGRLTDGKGKTIDCKDAIFIMTSNVASEEIAQHALQLRQEAMEMSKKRIAENLEDVQMADKITISKQFKEKVIRPILKAHFRRDEFLGRINEIVYFLPFCHSELIQLVNKELSFWAKKAKARHNITLLWDREVMDVLADGYNLHYGARSIKHEVERRVVNQLAAAYEQDLLPRGCTLRITVEDSDKQLLKTTEGSSTSSGKSKVPTLRLEIVEKDSKARKLEIQAPLNPENITYFL</sequence>
<protein>
    <submittedName>
        <fullName evidence="6">Caseinolytic mitochondrial matrix peptidase chaperone subunit B</fullName>
    </submittedName>
</protein>
<dbReference type="CDD" id="cd19499">
    <property type="entry name" value="RecA-like_ClpB_Hsp104-like"/>
    <property type="match status" value="1"/>
</dbReference>
<dbReference type="InterPro" id="IPR002110">
    <property type="entry name" value="Ankyrin_rpt"/>
</dbReference>
<dbReference type="InterPro" id="IPR003593">
    <property type="entry name" value="AAA+_ATPase"/>
</dbReference>
<dbReference type="InterPro" id="IPR003959">
    <property type="entry name" value="ATPase_AAA_core"/>
</dbReference>
<dbReference type="PROSITE" id="PS50088">
    <property type="entry name" value="ANK_REPEAT"/>
    <property type="match status" value="2"/>
</dbReference>
<keyword evidence="1" id="KW-0547">Nucleotide-binding</keyword>
<dbReference type="SMART" id="SM01086">
    <property type="entry name" value="ClpB_D2-small"/>
    <property type="match status" value="1"/>
</dbReference>
<feature type="domain" description="Clp ATPase C-terminal" evidence="5">
    <location>
        <begin position="456"/>
        <end position="545"/>
    </location>
</feature>
<evidence type="ECO:0000256" key="3">
    <source>
        <dbReference type="PROSITE-ProRule" id="PRU00023"/>
    </source>
</evidence>
<dbReference type="PANTHER" id="PTHR11638:SF93">
    <property type="entry name" value="MITOCHONDRIAL DISAGGREGASE"/>
    <property type="match status" value="1"/>
</dbReference>
<dbReference type="InterPro" id="IPR050130">
    <property type="entry name" value="ClpA_ClpB"/>
</dbReference>
<dbReference type="Pfam" id="PF07724">
    <property type="entry name" value="AAA_2"/>
    <property type="match status" value="1"/>
</dbReference>
<dbReference type="GO" id="GO:0034605">
    <property type="term" value="P:cellular response to heat"/>
    <property type="evidence" value="ECO:0007669"/>
    <property type="project" value="TreeGrafter"/>
</dbReference>
<dbReference type="PANTHER" id="PTHR11638">
    <property type="entry name" value="ATP-DEPENDENT CLP PROTEASE"/>
    <property type="match status" value="1"/>
</dbReference>
<dbReference type="Pfam" id="PF10431">
    <property type="entry name" value="ClpB_D2-small"/>
    <property type="match status" value="1"/>
</dbReference>
<proteinExistence type="predicted"/>
<evidence type="ECO:0000313" key="6">
    <source>
        <dbReference type="Ensembl" id="ENSMCSP00000008665.1"/>
    </source>
</evidence>
<feature type="repeat" description="ANK" evidence="3">
    <location>
        <begin position="150"/>
        <end position="182"/>
    </location>
</feature>
<reference evidence="6" key="1">
    <citation type="submission" date="2025-08" db="UniProtKB">
        <authorList>
            <consortium name="Ensembl"/>
        </authorList>
    </citation>
    <scope>IDENTIFICATION</scope>
</reference>
<dbReference type="FunFam" id="3.40.50.300:FF:000641">
    <property type="entry name" value="caseinolytic peptidase B protein homolog isoform X2"/>
    <property type="match status" value="1"/>
</dbReference>
<dbReference type="InterPro" id="IPR027417">
    <property type="entry name" value="P-loop_NTPase"/>
</dbReference>
<dbReference type="SUPFAM" id="SSF52540">
    <property type="entry name" value="P-loop containing nucleoside triphosphate hydrolases"/>
    <property type="match status" value="1"/>
</dbReference>
<organism evidence="6 7">
    <name type="scientific">Malurus cyaneus samueli</name>
    <dbReference type="NCBI Taxonomy" id="2593467"/>
    <lineage>
        <taxon>Eukaryota</taxon>
        <taxon>Metazoa</taxon>
        <taxon>Chordata</taxon>
        <taxon>Craniata</taxon>
        <taxon>Vertebrata</taxon>
        <taxon>Euteleostomi</taxon>
        <taxon>Archelosauria</taxon>
        <taxon>Archosauria</taxon>
        <taxon>Dinosauria</taxon>
        <taxon>Saurischia</taxon>
        <taxon>Theropoda</taxon>
        <taxon>Coelurosauria</taxon>
        <taxon>Aves</taxon>
        <taxon>Neognathae</taxon>
        <taxon>Neoaves</taxon>
        <taxon>Telluraves</taxon>
        <taxon>Australaves</taxon>
        <taxon>Passeriformes</taxon>
        <taxon>Meliphagoidea</taxon>
        <taxon>Maluridae</taxon>
        <taxon>Malurus</taxon>
    </lineage>
</organism>
<dbReference type="SMART" id="SM00248">
    <property type="entry name" value="ANK"/>
    <property type="match status" value="2"/>
</dbReference>
<dbReference type="InterPro" id="IPR001270">
    <property type="entry name" value="ClpA/B"/>
</dbReference>
<dbReference type="InterPro" id="IPR036770">
    <property type="entry name" value="Ankyrin_rpt-contain_sf"/>
</dbReference>
<dbReference type="GO" id="GO:0005739">
    <property type="term" value="C:mitochondrion"/>
    <property type="evidence" value="ECO:0007669"/>
    <property type="project" value="TreeGrafter"/>
</dbReference>
<dbReference type="PROSITE" id="PS50297">
    <property type="entry name" value="ANK_REP_REGION"/>
    <property type="match status" value="2"/>
</dbReference>
<evidence type="ECO:0000259" key="4">
    <source>
        <dbReference type="SMART" id="SM00382"/>
    </source>
</evidence>
<dbReference type="AlphaFoldDB" id="A0A8C5TM14"/>
<evidence type="ECO:0000256" key="2">
    <source>
        <dbReference type="ARBA" id="ARBA00022840"/>
    </source>
</evidence>
<dbReference type="Gene3D" id="1.25.40.20">
    <property type="entry name" value="Ankyrin repeat-containing domain"/>
    <property type="match status" value="2"/>
</dbReference>
<keyword evidence="7" id="KW-1185">Reference proteome</keyword>
<dbReference type="Gene3D" id="3.40.50.300">
    <property type="entry name" value="P-loop containing nucleotide triphosphate hydrolases"/>
    <property type="match status" value="1"/>
</dbReference>
<dbReference type="SMART" id="SM00382">
    <property type="entry name" value="AAA"/>
    <property type="match status" value="1"/>
</dbReference>